<dbReference type="Gene3D" id="1.20.950.20">
    <property type="entry name" value="Transmembrane di-heme cytochromes, Chain C"/>
    <property type="match status" value="1"/>
</dbReference>
<organism evidence="19 20">
    <name type="scientific">Methyloprofundus sedimenti</name>
    <dbReference type="NCBI Taxonomy" id="1420851"/>
    <lineage>
        <taxon>Bacteria</taxon>
        <taxon>Pseudomonadati</taxon>
        <taxon>Pseudomonadota</taxon>
        <taxon>Gammaproteobacteria</taxon>
        <taxon>Methylococcales</taxon>
        <taxon>Methylococcaceae</taxon>
        <taxon>Methyloprofundus</taxon>
    </lineage>
</organism>
<dbReference type="AlphaFoldDB" id="A0A1V8M2Q3"/>
<feature type="transmembrane region" description="Helical" evidence="17">
    <location>
        <begin position="6"/>
        <end position="25"/>
    </location>
</feature>
<keyword evidence="7" id="KW-0479">Metal-binding</keyword>
<evidence type="ECO:0000313" key="20">
    <source>
        <dbReference type="Proteomes" id="UP000191980"/>
    </source>
</evidence>
<comment type="subcellular location">
    <subcellularLocation>
        <location evidence="1">Cell membrane</location>
        <topology evidence="1">Multi-pass membrane protein</topology>
    </subcellularLocation>
</comment>
<feature type="transmembrane region" description="Helical" evidence="17">
    <location>
        <begin position="88"/>
        <end position="109"/>
    </location>
</feature>
<dbReference type="PANTHER" id="PTHR30598:SF3">
    <property type="entry name" value="RESPIRATORY NITRATE REDUCTASE 1 GAMMA CHAIN"/>
    <property type="match status" value="1"/>
</dbReference>
<comment type="subunit">
    <text evidence="15">Dimer of heterotrimers each composed of an alpha, a beta and a gamma chain. Alpha and beta are catalytic chains; gamma chains are involved in binding the enzyme complex to the cytoplasmic membrane.</text>
</comment>
<evidence type="ECO:0000256" key="7">
    <source>
        <dbReference type="ARBA" id="ARBA00022723"/>
    </source>
</evidence>
<feature type="transmembrane region" description="Helical" evidence="17">
    <location>
        <begin position="178"/>
        <end position="202"/>
    </location>
</feature>
<name>A0A1V8M2Q3_9GAMM</name>
<evidence type="ECO:0000256" key="8">
    <source>
        <dbReference type="ARBA" id="ARBA00022982"/>
    </source>
</evidence>
<protein>
    <recommendedName>
        <fullName evidence="2">nitrate reductase (quinone)</fullName>
        <ecNumber evidence="2">1.7.5.1</ecNumber>
    </recommendedName>
</protein>
<reference evidence="19 20" key="1">
    <citation type="submission" date="2015-12" db="EMBL/GenBank/DDBJ databases">
        <authorList>
            <person name="Shamseldin A."/>
            <person name="Moawad H."/>
            <person name="Abd El-Rahim W.M."/>
            <person name="Sadowsky M.J."/>
        </authorList>
    </citation>
    <scope>NUCLEOTIDE SEQUENCE [LARGE SCALE GENOMIC DNA]</scope>
    <source>
        <strain evidence="19 20">WF1</strain>
    </source>
</reference>
<evidence type="ECO:0000256" key="6">
    <source>
        <dbReference type="ARBA" id="ARBA00022692"/>
    </source>
</evidence>
<keyword evidence="10" id="KW-0560">Oxidoreductase</keyword>
<dbReference type="STRING" id="1420851.AU255_15940"/>
<evidence type="ECO:0000256" key="14">
    <source>
        <dbReference type="ARBA" id="ARBA00048294"/>
    </source>
</evidence>
<evidence type="ECO:0000256" key="9">
    <source>
        <dbReference type="ARBA" id="ARBA00022989"/>
    </source>
</evidence>
<dbReference type="RefSeq" id="WP_080523939.1">
    <property type="nucleotide sequence ID" value="NZ_LPUF01000003.1"/>
</dbReference>
<dbReference type="InterPro" id="IPR023234">
    <property type="entry name" value="NarG-like_domain"/>
</dbReference>
<evidence type="ECO:0000256" key="5">
    <source>
        <dbReference type="ARBA" id="ARBA00022617"/>
    </source>
</evidence>
<dbReference type="InterPro" id="IPR051936">
    <property type="entry name" value="Heme-iron_electron_transfer"/>
</dbReference>
<keyword evidence="9 17" id="KW-1133">Transmembrane helix</keyword>
<evidence type="ECO:0000256" key="10">
    <source>
        <dbReference type="ARBA" id="ARBA00023002"/>
    </source>
</evidence>
<dbReference type="EC" id="1.7.5.1" evidence="2"/>
<dbReference type="GO" id="GO:0019645">
    <property type="term" value="P:anaerobic electron transport chain"/>
    <property type="evidence" value="ECO:0007669"/>
    <property type="project" value="TreeGrafter"/>
</dbReference>
<evidence type="ECO:0000256" key="4">
    <source>
        <dbReference type="ARBA" id="ARBA00022475"/>
    </source>
</evidence>
<dbReference type="GO" id="GO:0005886">
    <property type="term" value="C:plasma membrane"/>
    <property type="evidence" value="ECO:0007669"/>
    <property type="project" value="UniProtKB-SubCell"/>
</dbReference>
<keyword evidence="13 17" id="KW-0472">Membrane</keyword>
<keyword evidence="5 16" id="KW-0349">Heme</keyword>
<keyword evidence="11 16" id="KW-0408">Iron</keyword>
<evidence type="ECO:0000256" key="15">
    <source>
        <dbReference type="ARBA" id="ARBA00063882"/>
    </source>
</evidence>
<evidence type="ECO:0000256" key="12">
    <source>
        <dbReference type="ARBA" id="ARBA00023063"/>
    </source>
</evidence>
<dbReference type="Proteomes" id="UP000191980">
    <property type="component" value="Unassembled WGS sequence"/>
</dbReference>
<dbReference type="FunFam" id="1.20.950.20:FF:000001">
    <property type="entry name" value="Respiratory nitrate reductase subunit gamma"/>
    <property type="match status" value="1"/>
</dbReference>
<dbReference type="GO" id="GO:0009055">
    <property type="term" value="F:electron transfer activity"/>
    <property type="evidence" value="ECO:0007669"/>
    <property type="project" value="TreeGrafter"/>
</dbReference>
<dbReference type="NCBIfam" id="TIGR00351">
    <property type="entry name" value="narI"/>
    <property type="match status" value="1"/>
</dbReference>
<evidence type="ECO:0000259" key="18">
    <source>
        <dbReference type="Pfam" id="PF02665"/>
    </source>
</evidence>
<gene>
    <name evidence="19" type="primary">narI</name>
    <name evidence="19" type="ORF">AU255_15940</name>
</gene>
<keyword evidence="20" id="KW-1185">Reference proteome</keyword>
<accession>A0A1V8M2Q3</accession>
<dbReference type="SUPFAM" id="SSF103501">
    <property type="entry name" value="Respiratory nitrate reductase 1 gamma chain"/>
    <property type="match status" value="1"/>
</dbReference>
<feature type="transmembrane region" description="Helical" evidence="17">
    <location>
        <begin position="52"/>
        <end position="76"/>
    </location>
</feature>
<dbReference type="GO" id="GO:0046872">
    <property type="term" value="F:metal ion binding"/>
    <property type="evidence" value="ECO:0007669"/>
    <property type="project" value="UniProtKB-KW"/>
</dbReference>
<keyword evidence="8" id="KW-0249">Electron transport</keyword>
<dbReference type="GO" id="GO:0160182">
    <property type="term" value="F:nitrate reductase (quinone) activity"/>
    <property type="evidence" value="ECO:0007669"/>
    <property type="project" value="UniProtKB-EC"/>
</dbReference>
<keyword evidence="6 17" id="KW-0812">Transmembrane</keyword>
<comment type="caution">
    <text evidence="19">The sequence shown here is derived from an EMBL/GenBank/DDBJ whole genome shotgun (WGS) entry which is preliminary data.</text>
</comment>
<dbReference type="InterPro" id="IPR036197">
    <property type="entry name" value="NarG-like_sf"/>
</dbReference>
<evidence type="ECO:0000256" key="17">
    <source>
        <dbReference type="SAM" id="Phobius"/>
    </source>
</evidence>
<feature type="binding site" description="axial binding residue" evidence="16">
    <location>
        <position position="65"/>
    </location>
    <ligand>
        <name>heme b</name>
        <dbReference type="ChEBI" id="CHEBI:60344"/>
        <label>1</label>
    </ligand>
    <ligandPart>
        <name>Fe</name>
        <dbReference type="ChEBI" id="CHEBI:18248"/>
    </ligandPart>
</feature>
<dbReference type="OrthoDB" id="9788113at2"/>
<evidence type="ECO:0000256" key="13">
    <source>
        <dbReference type="ARBA" id="ARBA00023136"/>
    </source>
</evidence>
<feature type="domain" description="NarG-like" evidence="18">
    <location>
        <begin position="5"/>
        <end position="226"/>
    </location>
</feature>
<comment type="catalytic activity">
    <reaction evidence="14">
        <text>nitrate + a quinol = a quinone + nitrite + H2O</text>
        <dbReference type="Rhea" id="RHEA:56144"/>
        <dbReference type="ChEBI" id="CHEBI:15377"/>
        <dbReference type="ChEBI" id="CHEBI:16301"/>
        <dbReference type="ChEBI" id="CHEBI:17632"/>
        <dbReference type="ChEBI" id="CHEBI:24646"/>
        <dbReference type="ChEBI" id="CHEBI:132124"/>
        <dbReference type="EC" id="1.7.5.1"/>
    </reaction>
</comment>
<proteinExistence type="predicted"/>
<keyword evidence="3" id="KW-0813">Transport</keyword>
<sequence length="231" mass="26464">MNLSNLIFGFYPYIALTTFLVGSVIRFDREQYTWKADSSQIFEKEQLRKGSILFHIGVLALFLGHFAGLVTPHSWFLALGVSDMMHQIVAISAGAAFGSLCMMGGVILWKRRMYHPRVRANSRFMDIFILDWILLTLAVGLLTIPVSIYHAFNGDASVMVALAEWVQSMLMLNAQPEYLSGVGFIYKLHLFLGMSVFFLFPFSRLVHVWSMPLGYMFRPYQIVRTKFVKQR</sequence>
<evidence type="ECO:0000256" key="16">
    <source>
        <dbReference type="PIRSR" id="PIRSR603816-1"/>
    </source>
</evidence>
<feature type="binding site" description="axial binding residue" evidence="16">
    <location>
        <position position="207"/>
    </location>
    <ligand>
        <name>heme b</name>
        <dbReference type="ChEBI" id="CHEBI:60344"/>
        <label>1</label>
    </ligand>
    <ligandPart>
        <name>Fe</name>
        <dbReference type="ChEBI" id="CHEBI:18248"/>
    </ligandPart>
</feature>
<dbReference type="PANTHER" id="PTHR30598">
    <property type="entry name" value="NITRATE REDUCTASE PRIVATE CHAPERONE, REDOX ENZYME MATURATION PROTEIN REMP FAMILY"/>
    <property type="match status" value="1"/>
</dbReference>
<dbReference type="EMBL" id="LPUF01000003">
    <property type="protein sequence ID" value="OQK15703.1"/>
    <property type="molecule type" value="Genomic_DNA"/>
</dbReference>
<dbReference type="Pfam" id="PF02665">
    <property type="entry name" value="Nitrate_red_gam"/>
    <property type="match status" value="1"/>
</dbReference>
<evidence type="ECO:0000256" key="2">
    <source>
        <dbReference type="ARBA" id="ARBA00012500"/>
    </source>
</evidence>
<dbReference type="GO" id="GO:0042128">
    <property type="term" value="P:nitrate assimilation"/>
    <property type="evidence" value="ECO:0007669"/>
    <property type="project" value="UniProtKB-KW"/>
</dbReference>
<keyword evidence="4" id="KW-1003">Cell membrane</keyword>
<evidence type="ECO:0000256" key="11">
    <source>
        <dbReference type="ARBA" id="ARBA00023004"/>
    </source>
</evidence>
<keyword evidence="12" id="KW-0534">Nitrate assimilation</keyword>
<evidence type="ECO:0000256" key="1">
    <source>
        <dbReference type="ARBA" id="ARBA00004651"/>
    </source>
</evidence>
<evidence type="ECO:0000313" key="19">
    <source>
        <dbReference type="EMBL" id="OQK15703.1"/>
    </source>
</evidence>
<feature type="binding site" description="axial binding residue" evidence="16">
    <location>
        <position position="55"/>
    </location>
    <ligand>
        <name>heme b</name>
        <dbReference type="ChEBI" id="CHEBI:60344"/>
        <label>1</label>
    </ligand>
    <ligandPart>
        <name>Fe</name>
        <dbReference type="ChEBI" id="CHEBI:18248"/>
    </ligandPart>
</feature>
<dbReference type="GO" id="GO:0020037">
    <property type="term" value="F:heme binding"/>
    <property type="evidence" value="ECO:0007669"/>
    <property type="project" value="TreeGrafter"/>
</dbReference>
<dbReference type="InterPro" id="IPR003816">
    <property type="entry name" value="Nitrate_red_gam"/>
</dbReference>
<dbReference type="GO" id="GO:0009325">
    <property type="term" value="C:nitrate reductase complex"/>
    <property type="evidence" value="ECO:0007669"/>
    <property type="project" value="InterPro"/>
</dbReference>
<feature type="binding site" description="axial binding residue" evidence="16">
    <location>
        <position position="189"/>
    </location>
    <ligand>
        <name>heme b</name>
        <dbReference type="ChEBI" id="CHEBI:60344"/>
        <label>1</label>
    </ligand>
    <ligandPart>
        <name>Fe</name>
        <dbReference type="ChEBI" id="CHEBI:18248"/>
    </ligandPart>
</feature>
<feature type="transmembrane region" description="Helical" evidence="17">
    <location>
        <begin position="129"/>
        <end position="152"/>
    </location>
</feature>
<evidence type="ECO:0000256" key="3">
    <source>
        <dbReference type="ARBA" id="ARBA00022448"/>
    </source>
</evidence>